<comment type="caution">
    <text evidence="4">The sequence shown here is derived from an EMBL/GenBank/DDBJ whole genome shotgun (WGS) entry which is preliminary data.</text>
</comment>
<accession>A0ABP6MFV0</accession>
<dbReference type="Gene3D" id="3.40.50.150">
    <property type="entry name" value="Vaccinia Virus protein VP39"/>
    <property type="match status" value="1"/>
</dbReference>
<evidence type="ECO:0000313" key="5">
    <source>
        <dbReference type="Proteomes" id="UP001501637"/>
    </source>
</evidence>
<feature type="domain" description="Methyltransferase" evidence="3">
    <location>
        <begin position="49"/>
        <end position="139"/>
    </location>
</feature>
<protein>
    <submittedName>
        <fullName evidence="4">Class I SAM-dependent methyltransferase</fullName>
    </submittedName>
</protein>
<keyword evidence="5" id="KW-1185">Reference proteome</keyword>
<dbReference type="InterPro" id="IPR041698">
    <property type="entry name" value="Methyltransf_25"/>
</dbReference>
<name>A0ABP6MFV0_9ACTN</name>
<evidence type="ECO:0000313" key="4">
    <source>
        <dbReference type="EMBL" id="GAA3095574.1"/>
    </source>
</evidence>
<keyword evidence="2" id="KW-0808">Transferase</keyword>
<dbReference type="Proteomes" id="UP001501637">
    <property type="component" value="Unassembled WGS sequence"/>
</dbReference>
<dbReference type="InterPro" id="IPR029063">
    <property type="entry name" value="SAM-dependent_MTases_sf"/>
</dbReference>
<dbReference type="PANTHER" id="PTHR44942">
    <property type="entry name" value="METHYLTRANSF_11 DOMAIN-CONTAINING PROTEIN"/>
    <property type="match status" value="1"/>
</dbReference>
<dbReference type="SUPFAM" id="SSF53335">
    <property type="entry name" value="S-adenosyl-L-methionine-dependent methyltransferases"/>
    <property type="match status" value="1"/>
</dbReference>
<evidence type="ECO:0000256" key="2">
    <source>
        <dbReference type="ARBA" id="ARBA00022679"/>
    </source>
</evidence>
<dbReference type="PANTHER" id="PTHR44942:SF4">
    <property type="entry name" value="METHYLTRANSFERASE TYPE 11 DOMAIN-CONTAINING PROTEIN"/>
    <property type="match status" value="1"/>
</dbReference>
<sequence length="267" mass="29312">MGVWWDSGGMLRGSFDGDAELYERARPRYPAGLVEALGRQAGLGAGSRVLEVAPGTGQLSVPLARTGSALTAVELGPALAAVARRNLAPYPRAHVEVAEFEAWALPPEPYDLVVCATAFHWLDPAVRVPKMRDALRAGGILAVVTTEHVAGGSSEFWVEVQECYERWDPDATEPGLRLPEESTVRTDTGEIERADRLGPVTVRRFSRDITYTADQYIDVLRTYSGHRALDEDTRDGLLGCVRELIERRHGGVIVKRYLHELITAPAR</sequence>
<reference evidence="5" key="1">
    <citation type="journal article" date="2019" name="Int. J. Syst. Evol. Microbiol.">
        <title>The Global Catalogue of Microorganisms (GCM) 10K type strain sequencing project: providing services to taxonomists for standard genome sequencing and annotation.</title>
        <authorList>
            <consortium name="The Broad Institute Genomics Platform"/>
            <consortium name="The Broad Institute Genome Sequencing Center for Infectious Disease"/>
            <person name="Wu L."/>
            <person name="Ma J."/>
        </authorList>
    </citation>
    <scope>NUCLEOTIDE SEQUENCE [LARGE SCALE GENOMIC DNA]</scope>
    <source>
        <strain evidence="5">JCM 9092</strain>
    </source>
</reference>
<evidence type="ECO:0000256" key="1">
    <source>
        <dbReference type="ARBA" id="ARBA00022603"/>
    </source>
</evidence>
<keyword evidence="1 4" id="KW-0489">Methyltransferase</keyword>
<gene>
    <name evidence="4" type="ORF">GCM10010449_18940</name>
</gene>
<dbReference type="InterPro" id="IPR051052">
    <property type="entry name" value="Diverse_substrate_MTase"/>
</dbReference>
<evidence type="ECO:0000259" key="3">
    <source>
        <dbReference type="Pfam" id="PF13649"/>
    </source>
</evidence>
<dbReference type="Pfam" id="PF13649">
    <property type="entry name" value="Methyltransf_25"/>
    <property type="match status" value="1"/>
</dbReference>
<dbReference type="GO" id="GO:0032259">
    <property type="term" value="P:methylation"/>
    <property type="evidence" value="ECO:0007669"/>
    <property type="project" value="UniProtKB-KW"/>
</dbReference>
<organism evidence="4 5">
    <name type="scientific">Streptomyces rectiviolaceus</name>
    <dbReference type="NCBI Taxonomy" id="332591"/>
    <lineage>
        <taxon>Bacteria</taxon>
        <taxon>Bacillati</taxon>
        <taxon>Actinomycetota</taxon>
        <taxon>Actinomycetes</taxon>
        <taxon>Kitasatosporales</taxon>
        <taxon>Streptomycetaceae</taxon>
        <taxon>Streptomyces</taxon>
    </lineage>
</organism>
<dbReference type="EMBL" id="BAAAUG010000028">
    <property type="protein sequence ID" value="GAA3095574.1"/>
    <property type="molecule type" value="Genomic_DNA"/>
</dbReference>
<dbReference type="CDD" id="cd02440">
    <property type="entry name" value="AdoMet_MTases"/>
    <property type="match status" value="1"/>
</dbReference>
<proteinExistence type="predicted"/>
<dbReference type="GO" id="GO:0008168">
    <property type="term" value="F:methyltransferase activity"/>
    <property type="evidence" value="ECO:0007669"/>
    <property type="project" value="UniProtKB-KW"/>
</dbReference>